<dbReference type="EMBL" id="QZKU01000078">
    <property type="protein sequence ID" value="RJP20305.1"/>
    <property type="molecule type" value="Genomic_DNA"/>
</dbReference>
<evidence type="ECO:0000256" key="6">
    <source>
        <dbReference type="ARBA" id="ARBA00022729"/>
    </source>
</evidence>
<keyword evidence="8" id="KW-0408">Iron</keyword>
<keyword evidence="9" id="KW-0812">Transmembrane</keyword>
<dbReference type="CDD" id="cd08168">
    <property type="entry name" value="Cytochrom_C3"/>
    <property type="match status" value="1"/>
</dbReference>
<organism evidence="12 13">
    <name type="scientific">Abyssobacteria bacterium (strain SURF_5)</name>
    <dbReference type="NCBI Taxonomy" id="2093360"/>
    <lineage>
        <taxon>Bacteria</taxon>
        <taxon>Pseudomonadati</taxon>
        <taxon>Candidatus Hydrogenedentota</taxon>
        <taxon>Candidatus Abyssobacteria</taxon>
    </lineage>
</organism>
<feature type="domain" description="Tetrahaem cytochrome" evidence="11">
    <location>
        <begin position="61"/>
        <end position="178"/>
    </location>
</feature>
<evidence type="ECO:0000256" key="3">
    <source>
        <dbReference type="ARBA" id="ARBA00022448"/>
    </source>
</evidence>
<dbReference type="InterPro" id="IPR012286">
    <property type="entry name" value="Tetrahaem_cytochrome"/>
</dbReference>
<feature type="signal peptide" evidence="10">
    <location>
        <begin position="1"/>
        <end position="33"/>
    </location>
</feature>
<dbReference type="Proteomes" id="UP000265882">
    <property type="component" value="Unassembled WGS sequence"/>
</dbReference>
<sequence length="421" mass="46419">MGEAFVKIRITRLIIVFVAAVVAGCLHHGDAQAQPNSCVTCHEALEDEPLVRPAQDWHASVHKDAGVGCESCHGGDPSVEGPEAMATDDFVGVPAVARIPELCSSCHSDPDKMRKYDLRVDEYELFKRSGHGRALFERGDPKTATCVSCHGSHRILSSSDTESPVHYTNIIETCGRCHANKDYMKPYGLPTDQVEKYRKSYHAKVLYGLVPDKNPSLAPTCATCHTHSPLLPAAAEVPDICGRCHSVTARYYKDSPHFVSLNEVGVPRCIDCHGNHAISYPSAELSTSSERGCGSCHDEGTEPYQRGQWIRQQMVEANQKIVLMERELADLAHSGRNLSDLQELAESSRTNLTEALPIIHTLSVEKIEGKVKEVAEENELFVQKVSAFKGELERRKTILSAVLAVIIVNVGFLWLKRRSLD</sequence>
<evidence type="ECO:0000256" key="7">
    <source>
        <dbReference type="ARBA" id="ARBA00022982"/>
    </source>
</evidence>
<evidence type="ECO:0000256" key="4">
    <source>
        <dbReference type="ARBA" id="ARBA00022617"/>
    </source>
</evidence>
<accession>A0A3A4NPA4</accession>
<evidence type="ECO:0000259" key="11">
    <source>
        <dbReference type="Pfam" id="PF14537"/>
    </source>
</evidence>
<keyword evidence="3" id="KW-0813">Transport</keyword>
<evidence type="ECO:0000313" key="13">
    <source>
        <dbReference type="Proteomes" id="UP000265882"/>
    </source>
</evidence>
<reference evidence="12 13" key="1">
    <citation type="journal article" date="2017" name="ISME J.">
        <title>Energy and carbon metabolisms in a deep terrestrial subsurface fluid microbial community.</title>
        <authorList>
            <person name="Momper L."/>
            <person name="Jungbluth S.P."/>
            <person name="Lee M.D."/>
            <person name="Amend J.P."/>
        </authorList>
    </citation>
    <scope>NUCLEOTIDE SEQUENCE [LARGE SCALE GENOMIC DNA]</scope>
    <source>
        <strain evidence="12">SURF_5</strain>
    </source>
</reference>
<keyword evidence="7" id="KW-0249">Electron transport</keyword>
<dbReference type="GO" id="GO:0046872">
    <property type="term" value="F:metal ion binding"/>
    <property type="evidence" value="ECO:0007669"/>
    <property type="project" value="UniProtKB-KW"/>
</dbReference>
<dbReference type="Gene3D" id="3.90.10.10">
    <property type="entry name" value="Cytochrome C3"/>
    <property type="match status" value="2"/>
</dbReference>
<feature type="transmembrane region" description="Helical" evidence="9">
    <location>
        <begin position="398"/>
        <end position="415"/>
    </location>
</feature>
<comment type="caution">
    <text evidence="12">The sequence shown here is derived from an EMBL/GenBank/DDBJ whole genome shotgun (WGS) entry which is preliminary data.</text>
</comment>
<protein>
    <recommendedName>
        <fullName evidence="11">Tetrahaem cytochrome domain-containing protein</fullName>
    </recommendedName>
</protein>
<dbReference type="InterPro" id="IPR051829">
    <property type="entry name" value="Multiheme_Cytochr_ET"/>
</dbReference>
<evidence type="ECO:0000256" key="2">
    <source>
        <dbReference type="ARBA" id="ARBA00004196"/>
    </source>
</evidence>
<evidence type="ECO:0000256" key="1">
    <source>
        <dbReference type="ARBA" id="ARBA00001926"/>
    </source>
</evidence>
<comment type="cofactor">
    <cofactor evidence="1">
        <name>heme c</name>
        <dbReference type="ChEBI" id="CHEBI:61717"/>
    </cofactor>
</comment>
<dbReference type="PROSITE" id="PS51257">
    <property type="entry name" value="PROKAR_LIPOPROTEIN"/>
    <property type="match status" value="1"/>
</dbReference>
<evidence type="ECO:0000256" key="5">
    <source>
        <dbReference type="ARBA" id="ARBA00022723"/>
    </source>
</evidence>
<comment type="subcellular location">
    <subcellularLocation>
        <location evidence="2">Cell envelope</location>
    </subcellularLocation>
</comment>
<dbReference type="AlphaFoldDB" id="A0A3A4NPA4"/>
<dbReference type="InterPro" id="IPR036280">
    <property type="entry name" value="Multihaem_cyt_sf"/>
</dbReference>
<evidence type="ECO:0000256" key="9">
    <source>
        <dbReference type="SAM" id="Phobius"/>
    </source>
</evidence>
<keyword evidence="9" id="KW-1133">Transmembrane helix</keyword>
<keyword evidence="4" id="KW-0349">Heme</keyword>
<name>A0A3A4NPA4_ABYX5</name>
<evidence type="ECO:0000313" key="12">
    <source>
        <dbReference type="EMBL" id="RJP20305.1"/>
    </source>
</evidence>
<dbReference type="PANTHER" id="PTHR35038:SF6">
    <property type="entry name" value="SURFACE LOCALIZED DECAHEME CYTOCHROME C LIPOPROTEIN"/>
    <property type="match status" value="1"/>
</dbReference>
<evidence type="ECO:0000256" key="10">
    <source>
        <dbReference type="SAM" id="SignalP"/>
    </source>
</evidence>
<dbReference type="SUPFAM" id="SSF48695">
    <property type="entry name" value="Multiheme cytochromes"/>
    <property type="match status" value="1"/>
</dbReference>
<dbReference type="Pfam" id="PF14537">
    <property type="entry name" value="Cytochrom_c3_2"/>
    <property type="match status" value="1"/>
</dbReference>
<keyword evidence="6 10" id="KW-0732">Signal</keyword>
<dbReference type="GO" id="GO:0016491">
    <property type="term" value="F:oxidoreductase activity"/>
    <property type="evidence" value="ECO:0007669"/>
    <property type="project" value="TreeGrafter"/>
</dbReference>
<feature type="chain" id="PRO_5017189201" description="Tetrahaem cytochrome domain-containing protein" evidence="10">
    <location>
        <begin position="34"/>
        <end position="421"/>
    </location>
</feature>
<dbReference type="PANTHER" id="PTHR35038">
    <property type="entry name" value="DISSIMILATORY SULFITE REDUCTASE SIRA"/>
    <property type="match status" value="1"/>
</dbReference>
<proteinExistence type="predicted"/>
<dbReference type="GO" id="GO:0030313">
    <property type="term" value="C:cell envelope"/>
    <property type="evidence" value="ECO:0007669"/>
    <property type="project" value="UniProtKB-SubCell"/>
</dbReference>
<evidence type="ECO:0000256" key="8">
    <source>
        <dbReference type="ARBA" id="ARBA00023004"/>
    </source>
</evidence>
<gene>
    <name evidence="12" type="ORF">C4520_11625</name>
</gene>
<keyword evidence="9" id="KW-0472">Membrane</keyword>
<keyword evidence="5" id="KW-0479">Metal-binding</keyword>